<dbReference type="NCBIfam" id="TIGR01898">
    <property type="entry name" value="cas_TM1791_cmr6"/>
    <property type="match status" value="1"/>
</dbReference>
<dbReference type="Proteomes" id="UP000252488">
    <property type="component" value="Unassembled WGS sequence"/>
</dbReference>
<dbReference type="GeneID" id="89512859"/>
<evidence type="ECO:0000313" key="5">
    <source>
        <dbReference type="Proteomes" id="UP000252488"/>
    </source>
</evidence>
<dbReference type="Pfam" id="PF03787">
    <property type="entry name" value="RAMPs"/>
    <property type="match status" value="1"/>
</dbReference>
<sequence>MTALVRNQIKSAYGQTDSVNPSLLLQKGLLEANQEKKHDDKSDNKKKTTHLEKIVKLPASPEYNNTFNRWFELTSDANRFKQSAMTLENRLLIGLTGQGALETGCSLSRNYGMPYIPGSSVKGVLRAWANQHLAGHSDELEQLFGTDDSEQPYRVSGLVTFHDAWWIPDPAKKEHNPFVLDVVTTHHQAYYNGTQAEPSDKDSPIPNHLLAVQGSFLFVLEGEPAAIELCQTLLEKALANNGIGAKTAAGYGYMKVDPALMQRLLDEYEKRLSPEEREHREAEAQRRNEQQLEAAAKAEQAKPPVQIIAELRAGYLKHRDNAAYQLKVENWVDTAIKTWTTQDRTLLAECLKQVGYEPSNKKNPNHLIRKTRLQQLKGK</sequence>
<dbReference type="PANTHER" id="PTHR39965:SF1">
    <property type="entry name" value="CRISPR SYSTEM CMR SUBUNIT CMR6"/>
    <property type="match status" value="1"/>
</dbReference>
<evidence type="ECO:0000313" key="4">
    <source>
        <dbReference type="EMBL" id="RBM49974.1"/>
    </source>
</evidence>
<dbReference type="InterPro" id="IPR010172">
    <property type="entry name" value="CRISPR-assoc_prot_TM1791"/>
</dbReference>
<evidence type="ECO:0000256" key="1">
    <source>
        <dbReference type="ARBA" id="ARBA00023118"/>
    </source>
</evidence>
<dbReference type="PANTHER" id="PTHR39965">
    <property type="entry name" value="CRISPR SYSTEM CMR SUBUNIT CMR6"/>
    <property type="match status" value="1"/>
</dbReference>
<gene>
    <name evidence="4" type="primary">cmr6</name>
    <name evidence="4" type="ORF">DLR69_17560</name>
</gene>
<accession>A0ABX9FDG6</accession>
<dbReference type="InterPro" id="IPR005537">
    <property type="entry name" value="RAMP_III_fam"/>
</dbReference>
<dbReference type="RefSeq" id="WP_071178842.1">
    <property type="nucleotide sequence ID" value="NZ_CAWMWZ010000076.1"/>
</dbReference>
<protein>
    <submittedName>
        <fullName evidence="4">Type III-B CRISPR module RAMP protein Cmr6</fullName>
    </submittedName>
</protein>
<comment type="caution">
    <text evidence="4">The sequence shown here is derived from an EMBL/GenBank/DDBJ whole genome shotgun (WGS) entry which is preliminary data.</text>
</comment>
<keyword evidence="5" id="KW-1185">Reference proteome</keyword>
<proteinExistence type="predicted"/>
<feature type="compositionally biased region" description="Basic and acidic residues" evidence="2">
    <location>
        <begin position="274"/>
        <end position="290"/>
    </location>
</feature>
<evidence type="ECO:0000256" key="2">
    <source>
        <dbReference type="SAM" id="MobiDB-lite"/>
    </source>
</evidence>
<reference evidence="4 5" key="1">
    <citation type="submission" date="2018-06" db="EMBL/GenBank/DDBJ databases">
        <title>Draft genome sequences of nine Vibrio sp. clinical isolates from across the United States representing the closest known relative of Vibrio cholerae.</title>
        <authorList>
            <person name="Islam M.T."/>
            <person name="Liang K."/>
            <person name="Im M.S."/>
            <person name="Winkjer J."/>
            <person name="Busby S."/>
            <person name="Batra D."/>
            <person name="Rowe L."/>
            <person name="Tarr C.L."/>
            <person name="Boucher Y."/>
        </authorList>
    </citation>
    <scope>NUCLEOTIDE SEQUENCE [LARGE SCALE GENOMIC DNA]</scope>
    <source>
        <strain evidence="4 5">2016V-1111</strain>
    </source>
</reference>
<dbReference type="EMBL" id="QKKR01000049">
    <property type="protein sequence ID" value="RBM49974.1"/>
    <property type="molecule type" value="Genomic_DNA"/>
</dbReference>
<organism evidence="4 5">
    <name type="scientific">Vibrio paracholerae</name>
    <dbReference type="NCBI Taxonomy" id="650003"/>
    <lineage>
        <taxon>Bacteria</taxon>
        <taxon>Pseudomonadati</taxon>
        <taxon>Pseudomonadota</taxon>
        <taxon>Gammaproteobacteria</taxon>
        <taxon>Vibrionales</taxon>
        <taxon>Vibrionaceae</taxon>
        <taxon>Vibrio</taxon>
    </lineage>
</organism>
<feature type="domain" description="CRISPR type III-associated protein" evidence="3">
    <location>
        <begin position="92"/>
        <end position="255"/>
    </location>
</feature>
<name>A0ABX9FDG6_9VIBR</name>
<keyword evidence="1" id="KW-0051">Antiviral defense</keyword>
<evidence type="ECO:0000259" key="3">
    <source>
        <dbReference type="Pfam" id="PF03787"/>
    </source>
</evidence>
<feature type="region of interest" description="Disordered" evidence="2">
    <location>
        <begin position="274"/>
        <end position="299"/>
    </location>
</feature>